<evidence type="ECO:0000313" key="12">
    <source>
        <dbReference type="Proteomes" id="UP001366166"/>
    </source>
</evidence>
<dbReference type="NCBIfam" id="TIGR00150">
    <property type="entry name" value="T6A_YjeE"/>
    <property type="match status" value="1"/>
</dbReference>
<dbReference type="Pfam" id="PF02367">
    <property type="entry name" value="TsaE"/>
    <property type="match status" value="1"/>
</dbReference>
<dbReference type="RefSeq" id="WP_338604422.1">
    <property type="nucleotide sequence ID" value="NZ_AP028679.1"/>
</dbReference>
<gene>
    <name evidence="11" type="primary">yjeE</name>
    <name evidence="11" type="ORF">FAK_01730</name>
</gene>
<keyword evidence="4" id="KW-0963">Cytoplasm</keyword>
<dbReference type="GO" id="GO:0005524">
    <property type="term" value="F:ATP binding"/>
    <property type="evidence" value="ECO:0007669"/>
    <property type="project" value="UniProtKB-KW"/>
</dbReference>
<dbReference type="SUPFAM" id="SSF52540">
    <property type="entry name" value="P-loop containing nucleoside triphosphate hydrolases"/>
    <property type="match status" value="1"/>
</dbReference>
<dbReference type="PANTHER" id="PTHR33540:SF2">
    <property type="entry name" value="TRNA THREONYLCARBAMOYLADENOSINE BIOSYNTHESIS PROTEIN TSAE"/>
    <property type="match status" value="1"/>
</dbReference>
<dbReference type="InterPro" id="IPR027417">
    <property type="entry name" value="P-loop_NTPase"/>
</dbReference>
<dbReference type="Gene3D" id="3.40.50.300">
    <property type="entry name" value="P-loop containing nucleotide triphosphate hydrolases"/>
    <property type="match status" value="1"/>
</dbReference>
<evidence type="ECO:0000256" key="5">
    <source>
        <dbReference type="ARBA" id="ARBA00022694"/>
    </source>
</evidence>
<keyword evidence="8" id="KW-0067">ATP-binding</keyword>
<evidence type="ECO:0000256" key="9">
    <source>
        <dbReference type="ARBA" id="ARBA00022842"/>
    </source>
</evidence>
<evidence type="ECO:0000256" key="4">
    <source>
        <dbReference type="ARBA" id="ARBA00022490"/>
    </source>
</evidence>
<keyword evidence="6" id="KW-0479">Metal-binding</keyword>
<keyword evidence="12" id="KW-1185">Reference proteome</keyword>
<reference evidence="12" key="1">
    <citation type="journal article" date="2023" name="Arch. Microbiol.">
        <title>Desulfoferula mesophilus gen. nov. sp. nov., a mesophilic sulfate-reducing bacterium isolated from a brackish lake sediment.</title>
        <authorList>
            <person name="Watanabe T."/>
            <person name="Yabe T."/>
            <person name="Tsuji J.M."/>
            <person name="Fukui M."/>
        </authorList>
    </citation>
    <scope>NUCLEOTIDE SEQUENCE [LARGE SCALE GENOMIC DNA]</scope>
    <source>
        <strain evidence="12">12FAK</strain>
    </source>
</reference>
<dbReference type="KEGG" id="dmp:FAK_01730"/>
<organism evidence="11 12">
    <name type="scientific">Desulfoferula mesophila</name>
    <dbReference type="NCBI Taxonomy" id="3058419"/>
    <lineage>
        <taxon>Bacteria</taxon>
        <taxon>Pseudomonadati</taxon>
        <taxon>Thermodesulfobacteriota</taxon>
        <taxon>Desulfarculia</taxon>
        <taxon>Desulfarculales</taxon>
        <taxon>Desulfarculaceae</taxon>
        <taxon>Desulfoferula</taxon>
    </lineage>
</organism>
<comment type="subcellular location">
    <subcellularLocation>
        <location evidence="1">Cytoplasm</location>
    </subcellularLocation>
</comment>
<dbReference type="GO" id="GO:0002949">
    <property type="term" value="P:tRNA threonylcarbamoyladenosine modification"/>
    <property type="evidence" value="ECO:0007669"/>
    <property type="project" value="InterPro"/>
</dbReference>
<name>A0AAU9EZV5_9BACT</name>
<accession>A0AAU9EZV5</accession>
<evidence type="ECO:0000256" key="6">
    <source>
        <dbReference type="ARBA" id="ARBA00022723"/>
    </source>
</evidence>
<keyword evidence="9" id="KW-0460">Magnesium</keyword>
<dbReference type="Proteomes" id="UP001366166">
    <property type="component" value="Chromosome"/>
</dbReference>
<keyword evidence="7" id="KW-0547">Nucleotide-binding</keyword>
<dbReference type="GO" id="GO:0046872">
    <property type="term" value="F:metal ion binding"/>
    <property type="evidence" value="ECO:0007669"/>
    <property type="project" value="UniProtKB-KW"/>
</dbReference>
<evidence type="ECO:0000256" key="3">
    <source>
        <dbReference type="ARBA" id="ARBA00019010"/>
    </source>
</evidence>
<evidence type="ECO:0000256" key="7">
    <source>
        <dbReference type="ARBA" id="ARBA00022741"/>
    </source>
</evidence>
<evidence type="ECO:0000256" key="2">
    <source>
        <dbReference type="ARBA" id="ARBA00007599"/>
    </source>
</evidence>
<evidence type="ECO:0000256" key="8">
    <source>
        <dbReference type="ARBA" id="ARBA00022840"/>
    </source>
</evidence>
<dbReference type="PANTHER" id="PTHR33540">
    <property type="entry name" value="TRNA THREONYLCARBAMOYLADENOSINE BIOSYNTHESIS PROTEIN TSAE"/>
    <property type="match status" value="1"/>
</dbReference>
<dbReference type="InterPro" id="IPR003442">
    <property type="entry name" value="T6A_TsaE"/>
</dbReference>
<proteinExistence type="inferred from homology"/>
<keyword evidence="5" id="KW-0819">tRNA processing</keyword>
<evidence type="ECO:0000256" key="1">
    <source>
        <dbReference type="ARBA" id="ARBA00004496"/>
    </source>
</evidence>
<sequence length="160" mass="16848">MSPRRARLTRQLRGPEATLALGAALGRLLAPGAVVLLTGRLGAGKTVLARGLAAGLGVSADYAIVSPTFTLLNQYPGRVAFFHADLYRLAGGEAADLELLEEAAEGVLAVEWAERAPELWPPQAISVELIDQGEGARRAEISGPEEIIGNLDEALGREEI</sequence>
<dbReference type="GO" id="GO:0005737">
    <property type="term" value="C:cytoplasm"/>
    <property type="evidence" value="ECO:0007669"/>
    <property type="project" value="UniProtKB-SubCell"/>
</dbReference>
<evidence type="ECO:0000256" key="10">
    <source>
        <dbReference type="ARBA" id="ARBA00032441"/>
    </source>
</evidence>
<dbReference type="EMBL" id="AP028679">
    <property type="protein sequence ID" value="BEQ13107.1"/>
    <property type="molecule type" value="Genomic_DNA"/>
</dbReference>
<evidence type="ECO:0000313" key="11">
    <source>
        <dbReference type="EMBL" id="BEQ13107.1"/>
    </source>
</evidence>
<protein>
    <recommendedName>
        <fullName evidence="3">tRNA threonylcarbamoyladenosine biosynthesis protein TsaE</fullName>
    </recommendedName>
    <alternativeName>
        <fullName evidence="10">t(6)A37 threonylcarbamoyladenosine biosynthesis protein TsaE</fullName>
    </alternativeName>
</protein>
<dbReference type="AlphaFoldDB" id="A0AAU9EZV5"/>
<comment type="similarity">
    <text evidence="2">Belongs to the TsaE family.</text>
</comment>